<dbReference type="eggNOG" id="COG0652">
    <property type="taxonomic scope" value="Bacteria"/>
</dbReference>
<dbReference type="GO" id="GO:0003755">
    <property type="term" value="F:peptidyl-prolyl cis-trans isomerase activity"/>
    <property type="evidence" value="ECO:0007669"/>
    <property type="project" value="UniProtKB-UniRule"/>
</dbReference>
<keyword evidence="2 4" id="KW-0697">Rotamase</keyword>
<evidence type="ECO:0000259" key="5">
    <source>
        <dbReference type="PROSITE" id="PS50072"/>
    </source>
</evidence>
<dbReference type="HOGENOM" id="CLU_012062_16_9_7"/>
<comment type="similarity">
    <text evidence="1 4">Belongs to the cyclophilin-type PPIase family.</text>
</comment>
<dbReference type="CDD" id="cd01920">
    <property type="entry name" value="cyclophilin_EcCYP_like"/>
    <property type="match status" value="1"/>
</dbReference>
<name>E5Y983_BILW3</name>
<evidence type="ECO:0000256" key="3">
    <source>
        <dbReference type="ARBA" id="ARBA00023235"/>
    </source>
</evidence>
<organism evidence="6 7">
    <name type="scientific">Bilophila wadsworthia (strain 3_1_6)</name>
    <dbReference type="NCBI Taxonomy" id="563192"/>
    <lineage>
        <taxon>Bacteria</taxon>
        <taxon>Pseudomonadati</taxon>
        <taxon>Thermodesulfobacteriota</taxon>
        <taxon>Desulfovibrionia</taxon>
        <taxon>Desulfovibrionales</taxon>
        <taxon>Desulfovibrionaceae</taxon>
        <taxon>Bilophila</taxon>
    </lineage>
</organism>
<keyword evidence="3 4" id="KW-0413">Isomerase</keyword>
<protein>
    <recommendedName>
        <fullName evidence="4">Peptidyl-prolyl cis-trans isomerase</fullName>
        <shortName evidence="4">PPIase</shortName>
        <ecNumber evidence="4">5.2.1.8</ecNumber>
    </recommendedName>
</protein>
<evidence type="ECO:0000256" key="4">
    <source>
        <dbReference type="RuleBase" id="RU363019"/>
    </source>
</evidence>
<dbReference type="Proteomes" id="UP000006034">
    <property type="component" value="Unassembled WGS sequence"/>
</dbReference>
<dbReference type="Gene3D" id="2.40.100.10">
    <property type="entry name" value="Cyclophilin-like"/>
    <property type="match status" value="1"/>
</dbReference>
<sequence length="196" mass="21162">MQSIRIAVLALALCFGASLLPVQSHAAAPLPKVKIETSMGDIVVELNPAKAPKTVSNFLYYVKSGFYNNTIFHRVINGFMIQGGGHTADMQEKANSRKPVVNEAGNGLKNDAYTIAMARTNDPDSATAQFFINVANNDFLNHKNETPSGYGYAVFGKVIQGQDVVDRIKSVSTGSYGPYQDVPKTPVIIKSIVPVQ</sequence>
<comment type="caution">
    <text evidence="6">The sequence shown here is derived from an EMBL/GenBank/DDBJ whole genome shotgun (WGS) entry which is preliminary data.</text>
</comment>
<proteinExistence type="inferred from homology"/>
<dbReference type="PRINTS" id="PR00153">
    <property type="entry name" value="CSAPPISMRASE"/>
</dbReference>
<feature type="signal peptide" evidence="4">
    <location>
        <begin position="1"/>
        <end position="26"/>
    </location>
</feature>
<comment type="function">
    <text evidence="4">PPIases accelerate the folding of proteins. It catalyzes the cis-trans isomerization of proline imidic peptide bonds in oligopeptides.</text>
</comment>
<dbReference type="GO" id="GO:0006457">
    <property type="term" value="P:protein folding"/>
    <property type="evidence" value="ECO:0007669"/>
    <property type="project" value="InterPro"/>
</dbReference>
<dbReference type="PROSITE" id="PS50072">
    <property type="entry name" value="CSA_PPIASE_2"/>
    <property type="match status" value="1"/>
</dbReference>
<dbReference type="InterPro" id="IPR002130">
    <property type="entry name" value="Cyclophilin-type_PPIase_dom"/>
</dbReference>
<evidence type="ECO:0000313" key="6">
    <source>
        <dbReference type="EMBL" id="EFV43437.2"/>
    </source>
</evidence>
<dbReference type="PANTHER" id="PTHR43246">
    <property type="entry name" value="PEPTIDYL-PROLYL CIS-TRANS ISOMERASE CYP38, CHLOROPLASTIC"/>
    <property type="match status" value="1"/>
</dbReference>
<dbReference type="OrthoDB" id="9807797at2"/>
<dbReference type="InterPro" id="IPR020892">
    <property type="entry name" value="Cyclophilin-type_PPIase_CS"/>
</dbReference>
<feature type="domain" description="PPIase cyclophilin-type" evidence="5">
    <location>
        <begin position="36"/>
        <end position="194"/>
    </location>
</feature>
<comment type="catalytic activity">
    <reaction evidence="4">
        <text>[protein]-peptidylproline (omega=180) = [protein]-peptidylproline (omega=0)</text>
        <dbReference type="Rhea" id="RHEA:16237"/>
        <dbReference type="Rhea" id="RHEA-COMP:10747"/>
        <dbReference type="Rhea" id="RHEA-COMP:10748"/>
        <dbReference type="ChEBI" id="CHEBI:83833"/>
        <dbReference type="ChEBI" id="CHEBI:83834"/>
        <dbReference type="EC" id="5.2.1.8"/>
    </reaction>
</comment>
<dbReference type="EC" id="5.2.1.8" evidence="4"/>
<dbReference type="InterPro" id="IPR029000">
    <property type="entry name" value="Cyclophilin-like_dom_sf"/>
</dbReference>
<dbReference type="SUPFAM" id="SSF50891">
    <property type="entry name" value="Cyclophilin-like"/>
    <property type="match status" value="1"/>
</dbReference>
<dbReference type="PROSITE" id="PS00170">
    <property type="entry name" value="CSA_PPIASE_1"/>
    <property type="match status" value="1"/>
</dbReference>
<dbReference type="AlphaFoldDB" id="E5Y983"/>
<dbReference type="GeneID" id="78084853"/>
<dbReference type="EMBL" id="ADCP02000001">
    <property type="protein sequence ID" value="EFV43437.2"/>
    <property type="molecule type" value="Genomic_DNA"/>
</dbReference>
<dbReference type="Pfam" id="PF00160">
    <property type="entry name" value="Pro_isomerase"/>
    <property type="match status" value="1"/>
</dbReference>
<reference evidence="6 7" key="2">
    <citation type="submission" date="2013-04" db="EMBL/GenBank/DDBJ databases">
        <title>The Genome Sequence of Bilophila wadsworthia 3_1_6.</title>
        <authorList>
            <consortium name="The Broad Institute Genomics Platform"/>
            <person name="Earl A."/>
            <person name="Ward D."/>
            <person name="Feldgarden M."/>
            <person name="Gevers D."/>
            <person name="Sibley C."/>
            <person name="Strauss J."/>
            <person name="Allen-Vercoe E."/>
            <person name="Walker B."/>
            <person name="Young S."/>
            <person name="Zeng Q."/>
            <person name="Gargeya S."/>
            <person name="Fitzgerald M."/>
            <person name="Haas B."/>
            <person name="Abouelleil A."/>
            <person name="Allen A.W."/>
            <person name="Alvarado L."/>
            <person name="Arachchi H.M."/>
            <person name="Berlin A.M."/>
            <person name="Chapman S.B."/>
            <person name="Gainer-Dewar J."/>
            <person name="Goldberg J."/>
            <person name="Griggs A."/>
            <person name="Gujja S."/>
            <person name="Hansen M."/>
            <person name="Howarth C."/>
            <person name="Imamovic A."/>
            <person name="Ireland A."/>
            <person name="Larimer J."/>
            <person name="McCowan C."/>
            <person name="Murphy C."/>
            <person name="Pearson M."/>
            <person name="Poon T.W."/>
            <person name="Priest M."/>
            <person name="Roberts A."/>
            <person name="Saif S."/>
            <person name="Shea T."/>
            <person name="Sisk P."/>
            <person name="Sykes S."/>
            <person name="Wortman J."/>
            <person name="Nusbaum C."/>
            <person name="Birren B."/>
        </authorList>
    </citation>
    <scope>NUCLEOTIDE SEQUENCE [LARGE SCALE GENOMIC DNA]</scope>
    <source>
        <strain evidence="6 7">3_1_6</strain>
    </source>
</reference>
<reference evidence="6 7" key="1">
    <citation type="submission" date="2010-10" db="EMBL/GenBank/DDBJ databases">
        <authorList>
            <consortium name="The Broad Institute Genome Sequencing Platform"/>
            <person name="Ward D."/>
            <person name="Earl A."/>
            <person name="Feldgarden M."/>
            <person name="Young S.K."/>
            <person name="Gargeya S."/>
            <person name="Zeng Q."/>
            <person name="Alvarado L."/>
            <person name="Berlin A."/>
            <person name="Bochicchio J."/>
            <person name="Chapman S.B."/>
            <person name="Chen Z."/>
            <person name="Freedman E."/>
            <person name="Gellesch M."/>
            <person name="Goldberg J."/>
            <person name="Griggs A."/>
            <person name="Gujja S."/>
            <person name="Heilman E."/>
            <person name="Heiman D."/>
            <person name="Howarth C."/>
            <person name="Mehta T."/>
            <person name="Neiman D."/>
            <person name="Pearson M."/>
            <person name="Roberts A."/>
            <person name="Saif S."/>
            <person name="Shea T."/>
            <person name="Shenoy N."/>
            <person name="Sisk P."/>
            <person name="Stolte C."/>
            <person name="Sykes S."/>
            <person name="White J."/>
            <person name="Yandava C."/>
            <person name="Allen-Vercoe E."/>
            <person name="Sibley C."/>
            <person name="Ambrose C.E."/>
            <person name="Strauss J."/>
            <person name="Daigneault M."/>
            <person name="Haas B."/>
            <person name="Nusbaum C."/>
            <person name="Birren B."/>
        </authorList>
    </citation>
    <scope>NUCLEOTIDE SEQUENCE [LARGE SCALE GENOMIC DNA]</scope>
    <source>
        <strain evidence="6 7">3_1_6</strain>
    </source>
</reference>
<dbReference type="InterPro" id="IPR044665">
    <property type="entry name" value="E_coli_cyclophilin_A-like"/>
</dbReference>
<accession>E5Y983</accession>
<keyword evidence="4" id="KW-0732">Signal</keyword>
<keyword evidence="7" id="KW-1185">Reference proteome</keyword>
<evidence type="ECO:0000256" key="2">
    <source>
        <dbReference type="ARBA" id="ARBA00023110"/>
    </source>
</evidence>
<evidence type="ECO:0000313" key="7">
    <source>
        <dbReference type="Proteomes" id="UP000006034"/>
    </source>
</evidence>
<dbReference type="STRING" id="563192.HMPREF0179_02751"/>
<dbReference type="RefSeq" id="WP_009379859.1">
    <property type="nucleotide sequence ID" value="NZ_KE150238.1"/>
</dbReference>
<feature type="chain" id="PRO_5006523975" description="Peptidyl-prolyl cis-trans isomerase" evidence="4">
    <location>
        <begin position="27"/>
        <end position="196"/>
    </location>
</feature>
<gene>
    <name evidence="6" type="ORF">HMPREF0179_02751</name>
</gene>
<evidence type="ECO:0000256" key="1">
    <source>
        <dbReference type="ARBA" id="ARBA00007365"/>
    </source>
</evidence>